<dbReference type="EMBL" id="OU892287">
    <property type="protein sequence ID" value="CAG9762614.1"/>
    <property type="molecule type" value="Genomic_DNA"/>
</dbReference>
<evidence type="ECO:0000256" key="1">
    <source>
        <dbReference type="SAM" id="MobiDB-lite"/>
    </source>
</evidence>
<proteinExistence type="predicted"/>
<evidence type="ECO:0000313" key="4">
    <source>
        <dbReference type="Proteomes" id="UP001152799"/>
    </source>
</evidence>
<organism evidence="3 4">
    <name type="scientific">Ceutorhynchus assimilis</name>
    <name type="common">cabbage seed weevil</name>
    <dbReference type="NCBI Taxonomy" id="467358"/>
    <lineage>
        <taxon>Eukaryota</taxon>
        <taxon>Metazoa</taxon>
        <taxon>Ecdysozoa</taxon>
        <taxon>Arthropoda</taxon>
        <taxon>Hexapoda</taxon>
        <taxon>Insecta</taxon>
        <taxon>Pterygota</taxon>
        <taxon>Neoptera</taxon>
        <taxon>Endopterygota</taxon>
        <taxon>Coleoptera</taxon>
        <taxon>Polyphaga</taxon>
        <taxon>Cucujiformia</taxon>
        <taxon>Curculionidae</taxon>
        <taxon>Ceutorhynchinae</taxon>
        <taxon>Ceutorhynchus</taxon>
    </lineage>
</organism>
<dbReference type="PANTHER" id="PTHR10773">
    <property type="entry name" value="DNA-DIRECTED RNA POLYMERASES I, II, AND III SUBUNIT RPABC2"/>
    <property type="match status" value="1"/>
</dbReference>
<keyword evidence="4" id="KW-1185">Reference proteome</keyword>
<reference evidence="3" key="1">
    <citation type="submission" date="2022-01" db="EMBL/GenBank/DDBJ databases">
        <authorList>
            <person name="King R."/>
        </authorList>
    </citation>
    <scope>NUCLEOTIDE SEQUENCE</scope>
</reference>
<evidence type="ECO:0000313" key="3">
    <source>
        <dbReference type="EMBL" id="CAG9762614.1"/>
    </source>
</evidence>
<feature type="compositionally biased region" description="Acidic residues" evidence="1">
    <location>
        <begin position="251"/>
        <end position="261"/>
    </location>
</feature>
<feature type="compositionally biased region" description="Basic residues" evidence="1">
    <location>
        <begin position="301"/>
        <end position="311"/>
    </location>
</feature>
<dbReference type="OrthoDB" id="6773632at2759"/>
<evidence type="ECO:0000259" key="2">
    <source>
        <dbReference type="Pfam" id="PF25273"/>
    </source>
</evidence>
<accession>A0A9N9MDG3</accession>
<protein>
    <recommendedName>
        <fullName evidence="2">DUF7869 domain-containing protein</fullName>
    </recommendedName>
</protein>
<gene>
    <name evidence="3" type="ORF">CEUTPL_LOCUS3289</name>
</gene>
<dbReference type="PANTHER" id="PTHR10773:SF19">
    <property type="match status" value="1"/>
</dbReference>
<dbReference type="Pfam" id="PF25273">
    <property type="entry name" value="DUF7869"/>
    <property type="match status" value="1"/>
</dbReference>
<dbReference type="AlphaFoldDB" id="A0A9N9MDG3"/>
<dbReference type="Proteomes" id="UP001152799">
    <property type="component" value="Chromosome 11"/>
</dbReference>
<feature type="region of interest" description="Disordered" evidence="1">
    <location>
        <begin position="301"/>
        <end position="323"/>
    </location>
</feature>
<sequence>MENHSRARTILNLALRSEKVEGSRKRARKNLLSLIKDAESNPAEHLGVSTDRSELLTLQQDGMDSVEEKNEEIDTGCLSNDSMMISCQEEPSSECEVQFSITEMFPEVSPRKAEVTNSNIVATQSNADDITINTAQEDFPAYDISPAVSAIEGLNQIDTAETPIYHEMEPYNITNDGQSPKESLALNDDSNVSEIGILEEGAGKENLILPSTSAGNKRPKRRVKQKSVAYLDYLSDDEVLFTDNDSDVWEEELSSSSEDEVNQNFKGKQKKNINKEKNNNNDAEEEDKNIVGELGKITKKPNKRALKKKAKQSGQEYVKSDGTVVPAKQIKPNPCSGKKCGNNCENISDERRKLIFDHFWNLSVDRRKDWIVAMSQKSMVKRKRSTESEKRQFTFKYFINEGEGKRSICLQFLCNTLDVSQKFIYYTVSNASFGSAQEDLRGKSIPPNKTKEGPILQVMNFIKSLPAVPSHYSRKDSNRLYLPQELKNLSHLYQVYKKNHIEQGIDVVGERVFRNIFNKNFNIGFHVPKKDKCLQCIRFERTDKADENMQKAKQDHETEKNHTYNRFKMHQNIHKTDPTTLCVSFDLQKVLNTPHGESMLLYYSRKISVFNLTFYESGTRDVFCYYWDEVNGKRGANEVGTILNRYINMIDKRESVRNLLLYCDCCPGQNRNKTILSMIHATLQNCKFIETIQINFLLTGHTYMPVDSVHAIIERNTKHSIIWAPSQWFTVFTTARQDPRPYNVEYLSFKDFNKYDVFGEKYFKGNLTGKISKIRICTFKKKDSHKIKIKNSMDDKAPSFDIEVQTRVKGVLTSCYKTPLAISKQKYEDLHKLCKNNVIPPIFHHEYVNLPTGTHLKDTLPDTDIEDEFE</sequence>
<feature type="region of interest" description="Disordered" evidence="1">
    <location>
        <begin position="251"/>
        <end position="287"/>
    </location>
</feature>
<feature type="domain" description="DUF7869" evidence="2">
    <location>
        <begin position="624"/>
        <end position="745"/>
    </location>
</feature>
<name>A0A9N9MDG3_9CUCU</name>
<dbReference type="InterPro" id="IPR057191">
    <property type="entry name" value="DUF7869"/>
</dbReference>